<dbReference type="AlphaFoldDB" id="A0A1J5SSM5"/>
<protein>
    <recommendedName>
        <fullName evidence="1">Methyltransferase FkbM domain-containing protein</fullName>
    </recommendedName>
</protein>
<evidence type="ECO:0000313" key="2">
    <source>
        <dbReference type="EMBL" id="OIR07021.1"/>
    </source>
</evidence>
<dbReference type="InterPro" id="IPR029063">
    <property type="entry name" value="SAM-dependent_MTases_sf"/>
</dbReference>
<dbReference type="SUPFAM" id="SSF53335">
    <property type="entry name" value="S-adenosyl-L-methionine-dependent methyltransferases"/>
    <property type="match status" value="1"/>
</dbReference>
<dbReference type="Pfam" id="PF05050">
    <property type="entry name" value="Methyltransf_21"/>
    <property type="match status" value="1"/>
</dbReference>
<accession>A0A1J5SSM5</accession>
<proteinExistence type="predicted"/>
<dbReference type="EMBL" id="MLJW01000040">
    <property type="protein sequence ID" value="OIR07021.1"/>
    <property type="molecule type" value="Genomic_DNA"/>
</dbReference>
<gene>
    <name evidence="2" type="ORF">GALL_109280</name>
</gene>
<feature type="domain" description="Methyltransferase FkbM" evidence="1">
    <location>
        <begin position="77"/>
        <end position="238"/>
    </location>
</feature>
<name>A0A1J5SSM5_9ZZZZ</name>
<dbReference type="Gene3D" id="3.40.50.150">
    <property type="entry name" value="Vaccinia Virus protein VP39"/>
    <property type="match status" value="1"/>
</dbReference>
<dbReference type="PANTHER" id="PTHR34203:SF15">
    <property type="entry name" value="SLL1173 PROTEIN"/>
    <property type="match status" value="1"/>
</dbReference>
<comment type="caution">
    <text evidence="2">The sequence shown here is derived from an EMBL/GenBank/DDBJ whole genome shotgun (WGS) entry which is preliminary data.</text>
</comment>
<dbReference type="PANTHER" id="PTHR34203">
    <property type="entry name" value="METHYLTRANSFERASE, FKBM FAMILY PROTEIN"/>
    <property type="match status" value="1"/>
</dbReference>
<reference evidence="2" key="1">
    <citation type="submission" date="2016-10" db="EMBL/GenBank/DDBJ databases">
        <title>Sequence of Gallionella enrichment culture.</title>
        <authorList>
            <person name="Poehlein A."/>
            <person name="Muehling M."/>
            <person name="Daniel R."/>
        </authorList>
    </citation>
    <scope>NUCLEOTIDE SEQUENCE</scope>
</reference>
<evidence type="ECO:0000259" key="1">
    <source>
        <dbReference type="Pfam" id="PF05050"/>
    </source>
</evidence>
<dbReference type="NCBIfam" id="TIGR01444">
    <property type="entry name" value="fkbM_fam"/>
    <property type="match status" value="1"/>
</dbReference>
<dbReference type="InterPro" id="IPR006342">
    <property type="entry name" value="FkbM_mtfrase"/>
</dbReference>
<organism evidence="2">
    <name type="scientific">mine drainage metagenome</name>
    <dbReference type="NCBI Taxonomy" id="410659"/>
    <lineage>
        <taxon>unclassified sequences</taxon>
        <taxon>metagenomes</taxon>
        <taxon>ecological metagenomes</taxon>
    </lineage>
</organism>
<dbReference type="InterPro" id="IPR052514">
    <property type="entry name" value="SAM-dependent_MTase"/>
</dbReference>
<sequence length="254" mass="29611">MTYLKKQLIYLKEKFDFFIKIKRAYFFYKNPGIKSMNLTLHPEGEFLSDEIRTSKTYYEIDLLIFMYNNYDCQRFCDIGANIGNHSNFFERLGSKGWAIEPFSNNFTLLKLNAPTFQLFNLALSDKSGIEKFVTYESCFGNGNLISNFDNKIQNFGTGPIFENVRVEKLDNLGIENPTIIKIDVEGAELKVLRGAEQTLLKYKPVICIELHSDKILKKDGFNYSRKDIIDFLFSLGYKKTISFDSRNHFFEKNN</sequence>